<feature type="compositionally biased region" description="Polar residues" evidence="5">
    <location>
        <begin position="126"/>
        <end position="139"/>
    </location>
</feature>
<dbReference type="InterPro" id="IPR004855">
    <property type="entry name" value="TFIIA_asu/bsu"/>
</dbReference>
<keyword evidence="7" id="KW-1185">Reference proteome</keyword>
<dbReference type="AlphaFoldDB" id="A0A540KQ16"/>
<proteinExistence type="inferred from homology"/>
<reference evidence="6 7" key="1">
    <citation type="journal article" date="2019" name="G3 (Bethesda)">
        <title>Sequencing of a Wild Apple (Malus baccata) Genome Unravels the Differences Between Cultivated and Wild Apple Species Regarding Disease Resistance and Cold Tolerance.</title>
        <authorList>
            <person name="Chen X."/>
        </authorList>
    </citation>
    <scope>NUCLEOTIDE SEQUENCE [LARGE SCALE GENOMIC DNA]</scope>
    <source>
        <strain evidence="7">cv. Shandingzi</strain>
        <tissue evidence="6">Leaves</tissue>
    </source>
</reference>
<evidence type="ECO:0000256" key="5">
    <source>
        <dbReference type="SAM" id="MobiDB-lite"/>
    </source>
</evidence>
<protein>
    <submittedName>
        <fullName evidence="6">Uncharacterized protein</fullName>
    </submittedName>
</protein>
<dbReference type="PANTHER" id="PTHR12694">
    <property type="entry name" value="TRANSCRIPTION INITIATION FACTOR IIA SUBUNIT 1"/>
    <property type="match status" value="1"/>
</dbReference>
<keyword evidence="4" id="KW-0539">Nucleus</keyword>
<evidence type="ECO:0000313" key="6">
    <source>
        <dbReference type="EMBL" id="TQD76102.1"/>
    </source>
</evidence>
<comment type="caution">
    <text evidence="6">The sequence shown here is derived from an EMBL/GenBank/DDBJ whole genome shotgun (WGS) entry which is preliminary data.</text>
</comment>
<dbReference type="SMART" id="SM01371">
    <property type="entry name" value="TFIIA"/>
    <property type="match status" value="1"/>
</dbReference>
<evidence type="ECO:0000256" key="4">
    <source>
        <dbReference type="ARBA" id="ARBA00023242"/>
    </source>
</evidence>
<evidence type="ECO:0000313" key="7">
    <source>
        <dbReference type="Proteomes" id="UP000315295"/>
    </source>
</evidence>
<comment type="similarity">
    <text evidence="2">Belongs to the TFIIA subunit 1 family.</text>
</comment>
<accession>A0A540KQ16</accession>
<feature type="region of interest" description="Disordered" evidence="5">
    <location>
        <begin position="124"/>
        <end position="161"/>
    </location>
</feature>
<dbReference type="FunFam" id="1.10.287.100:FF:000001">
    <property type="entry name" value="Transcription initiation factor IIA subunit"/>
    <property type="match status" value="1"/>
</dbReference>
<organism evidence="6 7">
    <name type="scientific">Malus baccata</name>
    <name type="common">Siberian crab apple</name>
    <name type="synonym">Pyrus baccata</name>
    <dbReference type="NCBI Taxonomy" id="106549"/>
    <lineage>
        <taxon>Eukaryota</taxon>
        <taxon>Viridiplantae</taxon>
        <taxon>Streptophyta</taxon>
        <taxon>Embryophyta</taxon>
        <taxon>Tracheophyta</taxon>
        <taxon>Spermatophyta</taxon>
        <taxon>Magnoliopsida</taxon>
        <taxon>eudicotyledons</taxon>
        <taxon>Gunneridae</taxon>
        <taxon>Pentapetalae</taxon>
        <taxon>rosids</taxon>
        <taxon>fabids</taxon>
        <taxon>Rosales</taxon>
        <taxon>Rosaceae</taxon>
        <taxon>Amygdaloideae</taxon>
        <taxon>Maleae</taxon>
        <taxon>Malus</taxon>
    </lineage>
</organism>
<dbReference type="Gene3D" id="1.10.287.100">
    <property type="match status" value="1"/>
</dbReference>
<dbReference type="Pfam" id="PF03153">
    <property type="entry name" value="TFIIA"/>
    <property type="match status" value="1"/>
</dbReference>
<evidence type="ECO:0000256" key="1">
    <source>
        <dbReference type="ARBA" id="ARBA00004123"/>
    </source>
</evidence>
<gene>
    <name evidence="6" type="ORF">C1H46_038370</name>
</gene>
<sequence>MAASTSSVYVSVIEDVISKVREEFMNNGPGEDVLKELQGIWEAKTMQAGVVNNPIERSAAKGTPGSGVTPVHDLNVPYEGTEEYETPTAEILFPPTPLQTPIPATPIQTPLPGSGDNLYNIPTGGSDYSANESGSSNGGVNAETKGGRPSPYMQPPSTWMNHRPPLDVNIAYVEARDEVDRGASHQPPTQVMPAIIYNFKLQKMAGFWDFLQMNSAKRKREDFPAQYQAGGFIPQQDGAGDAAPEKFEIEASTELKSLGDLYILVGHGFGRFNEL</sequence>
<dbReference type="PANTHER" id="PTHR12694:SF8">
    <property type="entry name" value="TRANSCRIPTION INITIATION FACTOR IIA SUBUNIT 1"/>
    <property type="match status" value="1"/>
</dbReference>
<dbReference type="STRING" id="106549.A0A540KQ16"/>
<evidence type="ECO:0000256" key="3">
    <source>
        <dbReference type="ARBA" id="ARBA00023163"/>
    </source>
</evidence>
<evidence type="ECO:0000256" key="2">
    <source>
        <dbReference type="ARBA" id="ARBA00010059"/>
    </source>
</evidence>
<dbReference type="Proteomes" id="UP000315295">
    <property type="component" value="Unassembled WGS sequence"/>
</dbReference>
<dbReference type="SUPFAM" id="SSF47396">
    <property type="entry name" value="Transcription factor IIA (TFIIA), alpha-helical domain"/>
    <property type="match status" value="1"/>
</dbReference>
<keyword evidence="3" id="KW-0804">Transcription</keyword>
<dbReference type="GO" id="GO:0005672">
    <property type="term" value="C:transcription factor TFIIA complex"/>
    <property type="evidence" value="ECO:0007669"/>
    <property type="project" value="InterPro"/>
</dbReference>
<dbReference type="EMBL" id="VIEB01001052">
    <property type="protein sequence ID" value="TQD76102.1"/>
    <property type="molecule type" value="Genomic_DNA"/>
</dbReference>
<name>A0A540KQ16_MALBA</name>
<comment type="subcellular location">
    <subcellularLocation>
        <location evidence="1">Nucleus</location>
    </subcellularLocation>
</comment>
<dbReference type="GO" id="GO:0006367">
    <property type="term" value="P:transcription initiation at RNA polymerase II promoter"/>
    <property type="evidence" value="ECO:0007669"/>
    <property type="project" value="InterPro"/>
</dbReference>